<protein>
    <submittedName>
        <fullName evidence="2">Uncharacterized protein</fullName>
    </submittedName>
</protein>
<dbReference type="InParanoid" id="D8UG27"/>
<gene>
    <name evidence="2" type="ORF">VOLCADRAFT_107750</name>
</gene>
<proteinExistence type="predicted"/>
<organism evidence="3">
    <name type="scientific">Volvox carteri f. nagariensis</name>
    <dbReference type="NCBI Taxonomy" id="3068"/>
    <lineage>
        <taxon>Eukaryota</taxon>
        <taxon>Viridiplantae</taxon>
        <taxon>Chlorophyta</taxon>
        <taxon>core chlorophytes</taxon>
        <taxon>Chlorophyceae</taxon>
        <taxon>CS clade</taxon>
        <taxon>Chlamydomonadales</taxon>
        <taxon>Volvocaceae</taxon>
        <taxon>Volvox</taxon>
    </lineage>
</organism>
<name>D8UG27_VOLCA</name>
<evidence type="ECO:0000256" key="1">
    <source>
        <dbReference type="SAM" id="MobiDB-lite"/>
    </source>
</evidence>
<evidence type="ECO:0000313" key="3">
    <source>
        <dbReference type="Proteomes" id="UP000001058"/>
    </source>
</evidence>
<dbReference type="GeneID" id="9627062"/>
<dbReference type="AlphaFoldDB" id="D8UG27"/>
<reference evidence="2 3" key="1">
    <citation type="journal article" date="2010" name="Science">
        <title>Genomic analysis of organismal complexity in the multicellular green alga Volvox carteri.</title>
        <authorList>
            <person name="Prochnik S.E."/>
            <person name="Umen J."/>
            <person name="Nedelcu A.M."/>
            <person name="Hallmann A."/>
            <person name="Miller S.M."/>
            <person name="Nishii I."/>
            <person name="Ferris P."/>
            <person name="Kuo A."/>
            <person name="Mitros T."/>
            <person name="Fritz-Laylin L.K."/>
            <person name="Hellsten U."/>
            <person name="Chapman J."/>
            <person name="Simakov O."/>
            <person name="Rensing S.A."/>
            <person name="Terry A."/>
            <person name="Pangilinan J."/>
            <person name="Kapitonov V."/>
            <person name="Jurka J."/>
            <person name="Salamov A."/>
            <person name="Shapiro H."/>
            <person name="Schmutz J."/>
            <person name="Grimwood J."/>
            <person name="Lindquist E."/>
            <person name="Lucas S."/>
            <person name="Grigoriev I.V."/>
            <person name="Schmitt R."/>
            <person name="Kirk D."/>
            <person name="Rokhsar D.S."/>
        </authorList>
    </citation>
    <scope>NUCLEOTIDE SEQUENCE [LARGE SCALE GENOMIC DNA]</scope>
    <source>
        <strain evidence="3">f. Nagariensis / Eve</strain>
    </source>
</reference>
<dbReference type="RefSeq" id="XP_002957638.1">
    <property type="nucleotide sequence ID" value="XM_002957592.1"/>
</dbReference>
<keyword evidence="3" id="KW-1185">Reference proteome</keyword>
<dbReference type="KEGG" id="vcn:VOLCADRAFT_107750"/>
<feature type="region of interest" description="Disordered" evidence="1">
    <location>
        <begin position="1"/>
        <end position="25"/>
    </location>
</feature>
<evidence type="ECO:0000313" key="2">
    <source>
        <dbReference type="EMBL" id="EFJ41304.1"/>
    </source>
</evidence>
<sequence length="191" mass="21432">MPIAGGCPPGGVRERQGPGPRGQDGQVRELVCAVKTHAQKQTLSTHEGQKQSAIWRRARIGQGEHVHRAYDAYPGKQPWDDLGCRPQNISKNTFVDAAGYQGNPGDIQKDEYNYRWQEDEKQRCKIHGSCVRKHGHILIVAWHNTTYISTVERWGQPYFRLPRAHTSAVSQVIDIVRVIVVGSMQPAESSN</sequence>
<dbReference type="Proteomes" id="UP000001058">
    <property type="component" value="Unassembled WGS sequence"/>
</dbReference>
<dbReference type="EMBL" id="GL378397">
    <property type="protein sequence ID" value="EFJ41304.1"/>
    <property type="molecule type" value="Genomic_DNA"/>
</dbReference>
<accession>D8UG27</accession>